<keyword evidence="11" id="KW-0460">Magnesium</keyword>
<dbReference type="UniPathway" id="UPA00378"/>
<feature type="transmembrane region" description="Helical" evidence="17">
    <location>
        <begin position="297"/>
        <end position="316"/>
    </location>
</feature>
<dbReference type="Pfam" id="PF13231">
    <property type="entry name" value="PMT_2"/>
    <property type="match status" value="1"/>
</dbReference>
<comment type="subcellular location">
    <subcellularLocation>
        <location evidence="3">Cell membrane</location>
        <topology evidence="3">Multi-pass membrane protein</topology>
    </subcellularLocation>
</comment>
<gene>
    <name evidence="19" type="ORF">SAMN02745355_0196</name>
</gene>
<dbReference type="GO" id="GO:0046872">
    <property type="term" value="F:metal ion binding"/>
    <property type="evidence" value="ECO:0007669"/>
    <property type="project" value="UniProtKB-KW"/>
</dbReference>
<feature type="transmembrane region" description="Helical" evidence="17">
    <location>
        <begin position="89"/>
        <end position="106"/>
    </location>
</feature>
<dbReference type="Proteomes" id="UP000192315">
    <property type="component" value="Unassembled WGS sequence"/>
</dbReference>
<feature type="transmembrane region" description="Helical" evidence="17">
    <location>
        <begin position="266"/>
        <end position="285"/>
    </location>
</feature>
<dbReference type="InterPro" id="IPR008969">
    <property type="entry name" value="CarboxyPept-like_regulatory"/>
</dbReference>
<evidence type="ECO:0000256" key="11">
    <source>
        <dbReference type="ARBA" id="ARBA00022842"/>
    </source>
</evidence>
<comment type="similarity">
    <text evidence="5">Belongs to the STT3 family.</text>
</comment>
<evidence type="ECO:0000313" key="20">
    <source>
        <dbReference type="Proteomes" id="UP000192315"/>
    </source>
</evidence>
<keyword evidence="9 17" id="KW-0812">Transmembrane</keyword>
<comment type="caution">
    <text evidence="19">The sequence shown here is derived from an EMBL/GenBank/DDBJ whole genome shotgun (WGS) entry which is preliminary data.</text>
</comment>
<name>A0A8G2FVL7_PICTO</name>
<dbReference type="EMBL" id="FWYE01000001">
    <property type="protein sequence ID" value="SMD30321.1"/>
    <property type="molecule type" value="Genomic_DNA"/>
</dbReference>
<accession>A0A8G2FVL7</accession>
<keyword evidence="10" id="KW-0479">Metal-binding</keyword>
<reference evidence="19 20" key="1">
    <citation type="submission" date="2017-04" db="EMBL/GenBank/DDBJ databases">
        <authorList>
            <person name="Varghese N."/>
            <person name="Submissions S."/>
        </authorList>
    </citation>
    <scope>NUCLEOTIDE SEQUENCE [LARGE SCALE GENOMIC DNA]</scope>
    <source>
        <strain evidence="19 20">DSM 9789</strain>
    </source>
</reference>
<evidence type="ECO:0000256" key="15">
    <source>
        <dbReference type="ARBA" id="ARBA00030679"/>
    </source>
</evidence>
<feature type="transmembrane region" description="Helical" evidence="17">
    <location>
        <begin position="241"/>
        <end position="259"/>
    </location>
</feature>
<evidence type="ECO:0000256" key="12">
    <source>
        <dbReference type="ARBA" id="ARBA00022989"/>
    </source>
</evidence>
<feature type="transmembrane region" description="Helical" evidence="17">
    <location>
        <begin position="2031"/>
        <end position="2051"/>
    </location>
</feature>
<evidence type="ECO:0000256" key="8">
    <source>
        <dbReference type="ARBA" id="ARBA00022679"/>
    </source>
</evidence>
<evidence type="ECO:0000256" key="10">
    <source>
        <dbReference type="ARBA" id="ARBA00022723"/>
    </source>
</evidence>
<evidence type="ECO:0000256" key="7">
    <source>
        <dbReference type="ARBA" id="ARBA00022676"/>
    </source>
</evidence>
<sequence length="2057" mass="229650">MSLTASIKEKIKRYPEVPGLAALVIIYLFLSNFFAWNLAFAKDYLNFSGGSDPYFNYEIIQYILQYKAQLVHTNMLDYPIGTFNYRPPFFHWVIVFSAYVLSPIFGLHLAGYYSFMEFDAVFGAMLIIPVYLITKEIFGKKAALFAALLYTLMPSNLTAGIITDGRMHTPELLFVFLTVYFFEMAISKARKTQIISNFYDFRSYLGSIKAYFNENRVATIYGILSGVSLGALIVAWQGYPYIEAIVLIYVVVQLLYNLFMKRPTGYLTYFTTLMILFSFPIGYYYYDITKMLMPWYYPPLLMGVLIIGFGILINLIAKKPWIITIPIMAVIVAVAIIALDKIDPSILREIVSGDGYFIKTRVYSTIAEAAAPPLGFYIAGFGPGAFLLGIAGVPYIIYRFLKNRRDLFLLVTVFSLVSIYMSFEAARFNITAAPAYAILGGGLIMYFADLIKTSDIKKRISYNSLKRNLKGNIKWTHVAFAVIIVIAIIVPSGMGAISAAVPVNNASAVNNQLISSIPTPLRPNDTSILGDYDFAIDNSSQPLAESFAWLATQNTNVPPQDRPAYVSWWDYGFQEAEEGKHPTVADDFQQGYVTAGDVLLAQNESQILGVFISRVFQAPGVVVNGHFNNKVTLILDKYLGANETLLLEKMYNDPEKYKNLVLNEPSIYGNHSKAILNNVYSAKSSVYHALIMGQLSTKYSLPTLINLYSALENATGVNIAYIGVDHGLFPFSGSDPGIFYAPAYLTYTPSYTAFGEVVPTEYYDIFAETSNGSIYPLNETPATATITGYQIVYTSQFYNTTIYRTVVGYPPEAVNETNGVPGISYGTDYTPMPAFNMSNFELVYYGSLWNPYKDYSAHPSAWRIIPIQQAYTYEQENKGTTVLLPPSSEVLQDEDPIIEYFPGANITGRLTLPNGQPVAGAYVTIYDQYGIPHEYTRTNSDGYYNLTGLPGNDTIVFSTGKFNNLLLGGTNELGSKNITISYDQAERLPMYNATTGRPIYDITVNYTLNKSHVSGTISLENHTVPYGTIYFYNSTYNALFKARIIDGEYILNDLPPYLYNVSVNYNGYSYYNVTQVNITDGYNGVNNINIVYDTLNVTVNRNGPLSGYNVMVSSGSYFKSKTTSYNGTVSFELIPGKYNIKAVKGPSIINETLTINAWNESRSVTLSPGLEYYISGSAPKNASIEILKDGSFDHVINVTSNRTYNVSLPPAVYTIYYNNSGQAFAKTVNLTSNMNVNIVPVAAYKLNISSKIENHDNYTGYYSIIGNDIYIKNNYSNSSKYNISLPAGEYYISGIGKYVGAAMFNYSRIDLTSNMSIKLNLTYKYNSTLLLTSNNDVNQEVEYGIAVVYYNGNPVTFNDVSSSRTYLGYPGNNSYVKVMAPYLSGRMVLLNNTSIVYSMKQITFPLNVYIYNGTMPVHGDVILTSSNNTYNVTLKNGSASFNVAAGVYHVGVYSNESYVSLLNTSLVIPYDNSFTSNSELHFAIKSNVTLNAFKNGSRVNIDYLAPGTYTLYAQKNNESYMSSVYVNSNLTIKPVFVKSYKLSLNNTLNTTLTYYISRNNETISTSKSLYLPEGNYTVSINNDKYVNSTGAYITMGILKVDLNNNKNITMPVKTIEVKSVLSGVDYYNTTRIAKSIVYIYKDGKLVGTEIANSNGSFKFAGAPGNYTIYILSPSMKYAYMSTFELNPFKNTSYSAYLVNAYDLYVFTYLDNKTIYNNVNITENNAYINVNSSKQIYVLPQGKYNVSSNLTSEHLSSTNITINVTYSASQSLFLNKTQYVNLYLTKINVYDYQLKQINNVKNVTVDENVTYRVRLTNLGNTNSTLYLYSGNSTWAMRFSDNNFTLAPGMNKTIDINVTVPENAPAGTNYVPVNVNYTSGNMTAGYLEFNVSKHYGFRLLIGSTLVNTIANGNVTLMPVTISNTGNTPINVTLNITNNNTLFSIDEWHAYIIYNGKYVRNITVPYNSNVTFYVKLVPVTSHPDPDITVNVESYYNNIYQNESLKPVFQNVTVSVTGRGNNVIVNYDKDPYTTIYYGVMIILIALIVGLAVSTYRSRKKR</sequence>
<dbReference type="InterPro" id="IPR013783">
    <property type="entry name" value="Ig-like_fold"/>
</dbReference>
<evidence type="ECO:0000256" key="17">
    <source>
        <dbReference type="SAM" id="Phobius"/>
    </source>
</evidence>
<dbReference type="GO" id="GO:0005886">
    <property type="term" value="C:plasma membrane"/>
    <property type="evidence" value="ECO:0007669"/>
    <property type="project" value="UniProtKB-SubCell"/>
</dbReference>
<dbReference type="Pfam" id="PF13620">
    <property type="entry name" value="CarboxypepD_reg"/>
    <property type="match status" value="1"/>
</dbReference>
<comment type="cofactor">
    <cofactor evidence="2">
        <name>Mg(2+)</name>
        <dbReference type="ChEBI" id="CHEBI:18420"/>
    </cofactor>
</comment>
<feature type="transmembrane region" description="Helical" evidence="17">
    <location>
        <begin position="142"/>
        <end position="162"/>
    </location>
</feature>
<feature type="transmembrane region" description="Helical" evidence="17">
    <location>
        <begin position="20"/>
        <end position="40"/>
    </location>
</feature>
<evidence type="ECO:0000259" key="18">
    <source>
        <dbReference type="Pfam" id="PF13231"/>
    </source>
</evidence>
<evidence type="ECO:0000256" key="14">
    <source>
        <dbReference type="ARBA" id="ARBA00023211"/>
    </source>
</evidence>
<evidence type="ECO:0000256" key="9">
    <source>
        <dbReference type="ARBA" id="ARBA00022692"/>
    </source>
</evidence>
<evidence type="ECO:0000256" key="6">
    <source>
        <dbReference type="ARBA" id="ARBA00012602"/>
    </source>
</evidence>
<keyword evidence="20" id="KW-1185">Reference proteome</keyword>
<keyword evidence="13 17" id="KW-0472">Membrane</keyword>
<dbReference type="RefSeq" id="WP_084272349.1">
    <property type="nucleotide sequence ID" value="NZ_FWYE01000001.1"/>
</dbReference>
<evidence type="ECO:0000256" key="3">
    <source>
        <dbReference type="ARBA" id="ARBA00004651"/>
    </source>
</evidence>
<keyword evidence="12 17" id="KW-1133">Transmembrane helix</keyword>
<evidence type="ECO:0000256" key="13">
    <source>
        <dbReference type="ARBA" id="ARBA00023136"/>
    </source>
</evidence>
<comment type="catalytic activity">
    <reaction evidence="16">
        <text>an archaeal dolichyl phosphooligosaccharide + [protein]-L-asparagine = an archaeal dolichyl phosphate + a glycoprotein with the oligosaccharide chain attached by N-beta-D-glycosyl linkage to a protein L-asparagine.</text>
        <dbReference type="EC" id="2.4.99.21"/>
    </reaction>
</comment>
<feature type="transmembrane region" description="Helical" evidence="17">
    <location>
        <begin position="435"/>
        <end position="454"/>
    </location>
</feature>
<dbReference type="SUPFAM" id="SSF49464">
    <property type="entry name" value="Carboxypeptidase regulatory domain-like"/>
    <property type="match status" value="1"/>
</dbReference>
<proteinExistence type="inferred from homology"/>
<dbReference type="InterPro" id="IPR003674">
    <property type="entry name" value="Oligo_trans_STT3"/>
</dbReference>
<dbReference type="Gene3D" id="3.40.50.12610">
    <property type="match status" value="1"/>
</dbReference>
<evidence type="ECO:0000256" key="16">
    <source>
        <dbReference type="ARBA" id="ARBA00034066"/>
    </source>
</evidence>
<feature type="transmembrane region" description="Helical" evidence="17">
    <location>
        <begin position="475"/>
        <end position="501"/>
    </location>
</feature>
<feature type="transmembrane region" description="Helical" evidence="17">
    <location>
        <begin position="168"/>
        <end position="186"/>
    </location>
</feature>
<feature type="transmembrane region" description="Helical" evidence="17">
    <location>
        <begin position="217"/>
        <end position="235"/>
    </location>
</feature>
<dbReference type="PANTHER" id="PTHR13872:SF1">
    <property type="entry name" value="DOLICHYL-DIPHOSPHOOLIGOSACCHARIDE--PROTEIN GLYCOSYLTRANSFERASE SUBUNIT STT3B"/>
    <property type="match status" value="1"/>
</dbReference>
<dbReference type="Gene3D" id="2.60.40.10">
    <property type="entry name" value="Immunoglobulins"/>
    <property type="match status" value="1"/>
</dbReference>
<dbReference type="PANTHER" id="PTHR13872">
    <property type="entry name" value="DOLICHYL-DIPHOSPHOOLIGOSACCHARIDE--PROTEIN GLYCOSYLTRANSFERASE SUBUNIT"/>
    <property type="match status" value="1"/>
</dbReference>
<dbReference type="InterPro" id="IPR038731">
    <property type="entry name" value="RgtA/B/C-like"/>
</dbReference>
<feature type="transmembrane region" description="Helical" evidence="17">
    <location>
        <begin position="321"/>
        <end position="339"/>
    </location>
</feature>
<evidence type="ECO:0000256" key="1">
    <source>
        <dbReference type="ARBA" id="ARBA00001936"/>
    </source>
</evidence>
<dbReference type="GO" id="GO:0004576">
    <property type="term" value="F:oligosaccharyl transferase activity"/>
    <property type="evidence" value="ECO:0007669"/>
    <property type="project" value="InterPro"/>
</dbReference>
<feature type="domain" description="Glycosyltransferase RgtA/B/C/D-like" evidence="18">
    <location>
        <begin position="86"/>
        <end position="190"/>
    </location>
</feature>
<protein>
    <recommendedName>
        <fullName evidence="6">dolichyl-phosphooligosaccharide-protein glycotransferase</fullName>
        <ecNumber evidence="6">2.4.99.21</ecNumber>
    </recommendedName>
    <alternativeName>
        <fullName evidence="15">Oligosaccharyl transferase</fullName>
    </alternativeName>
</protein>
<keyword evidence="14" id="KW-0464">Manganese</keyword>
<evidence type="ECO:0000256" key="4">
    <source>
        <dbReference type="ARBA" id="ARBA00004922"/>
    </source>
</evidence>
<comment type="cofactor">
    <cofactor evidence="1">
        <name>Mn(2+)</name>
        <dbReference type="ChEBI" id="CHEBI:29035"/>
    </cofactor>
</comment>
<organism evidence="19 20">
    <name type="scientific">Picrophilus torridus (strain ATCC 700027 / DSM 9790 / JCM 10055 / NBRC 100828 / KAW 2/3)</name>
    <dbReference type="NCBI Taxonomy" id="1122961"/>
    <lineage>
        <taxon>Archaea</taxon>
        <taxon>Methanobacteriati</taxon>
        <taxon>Thermoplasmatota</taxon>
        <taxon>Thermoplasmata</taxon>
        <taxon>Thermoplasmatales</taxon>
        <taxon>Picrophilaceae</taxon>
        <taxon>Picrophilus</taxon>
    </lineage>
</organism>
<feature type="transmembrane region" description="Helical" evidence="17">
    <location>
        <begin position="374"/>
        <end position="398"/>
    </location>
</feature>
<evidence type="ECO:0000256" key="5">
    <source>
        <dbReference type="ARBA" id="ARBA00010810"/>
    </source>
</evidence>
<dbReference type="EC" id="2.4.99.21" evidence="6"/>
<evidence type="ECO:0000256" key="2">
    <source>
        <dbReference type="ARBA" id="ARBA00001946"/>
    </source>
</evidence>
<keyword evidence="8 19" id="KW-0808">Transferase</keyword>
<evidence type="ECO:0000313" key="19">
    <source>
        <dbReference type="EMBL" id="SMD30321.1"/>
    </source>
</evidence>
<feature type="transmembrane region" description="Helical" evidence="17">
    <location>
        <begin position="407"/>
        <end position="423"/>
    </location>
</feature>
<keyword evidence="7" id="KW-0328">Glycosyltransferase</keyword>
<comment type="pathway">
    <text evidence="4">Protein modification; protein glycosylation.</text>
</comment>